<dbReference type="CDD" id="cd05344">
    <property type="entry name" value="BKR_like_SDR_like"/>
    <property type="match status" value="1"/>
</dbReference>
<dbReference type="EMBL" id="CP022743">
    <property type="protein sequence ID" value="ASU33577.1"/>
    <property type="molecule type" value="Genomic_DNA"/>
</dbReference>
<name>A0A223NUP0_9SPHI</name>
<gene>
    <name evidence="2" type="ORF">MuYL_1681</name>
</gene>
<dbReference type="RefSeq" id="WP_094570016.1">
    <property type="nucleotide sequence ID" value="NZ_CP022743.1"/>
</dbReference>
<evidence type="ECO:0000313" key="3">
    <source>
        <dbReference type="Proteomes" id="UP000215002"/>
    </source>
</evidence>
<dbReference type="AlphaFoldDB" id="A0A223NUP0"/>
<dbReference type="InterPro" id="IPR002347">
    <property type="entry name" value="SDR_fam"/>
</dbReference>
<dbReference type="PANTHER" id="PTHR42879:SF6">
    <property type="entry name" value="NADPH-DEPENDENT REDUCTASE BACG"/>
    <property type="match status" value="1"/>
</dbReference>
<reference evidence="2 3" key="1">
    <citation type="submission" date="2017-08" db="EMBL/GenBank/DDBJ databases">
        <title>Complete genome sequence of Mucilaginibacter sp. strain BJC16-A31.</title>
        <authorList>
            <consortium name="Henan University of Science and Technology"/>
            <person name="You X."/>
        </authorList>
    </citation>
    <scope>NUCLEOTIDE SEQUENCE [LARGE SCALE GENOMIC DNA]</scope>
    <source>
        <strain evidence="2 3">BJC16-A31</strain>
    </source>
</reference>
<dbReference type="Pfam" id="PF13561">
    <property type="entry name" value="adh_short_C2"/>
    <property type="match status" value="1"/>
</dbReference>
<dbReference type="InterPro" id="IPR050259">
    <property type="entry name" value="SDR"/>
</dbReference>
<protein>
    <submittedName>
        <fullName evidence="2">3-oxoacyl-ACP reductase</fullName>
    </submittedName>
</protein>
<evidence type="ECO:0000256" key="1">
    <source>
        <dbReference type="ARBA" id="ARBA00006484"/>
    </source>
</evidence>
<evidence type="ECO:0000313" key="2">
    <source>
        <dbReference type="EMBL" id="ASU33577.1"/>
    </source>
</evidence>
<dbReference type="FunFam" id="3.40.50.720:FF:000084">
    <property type="entry name" value="Short-chain dehydrogenase reductase"/>
    <property type="match status" value="1"/>
</dbReference>
<dbReference type="Gene3D" id="3.40.50.720">
    <property type="entry name" value="NAD(P)-binding Rossmann-like Domain"/>
    <property type="match status" value="1"/>
</dbReference>
<keyword evidence="3" id="KW-1185">Reference proteome</keyword>
<sequence>MNLQLTNKVAIVLAASKGLGKAIAASLSAEGAKVIIGSRNTEELSKTAAQISKLTGNEVIAIPVDVANGDEMKDFIEQAAARFGRIDILLNNAGGPPFNKFEEFDDNAWQKAFELNLLSFARASRLVLPHMQKTGSGRIINIISGSVKAVLANSVLSTSMRMGVVGMAKLMADEFGPYNITVNNVAPGMILTDRLKHTLPQGIDPDLALKEKAKNIPLGRIGKPEELAALVTFLSSAQAAYISGTTIQVDGGASRSIF</sequence>
<dbReference type="PANTHER" id="PTHR42879">
    <property type="entry name" value="3-OXOACYL-(ACYL-CARRIER-PROTEIN) REDUCTASE"/>
    <property type="match status" value="1"/>
</dbReference>
<dbReference type="InterPro" id="IPR036291">
    <property type="entry name" value="NAD(P)-bd_dom_sf"/>
</dbReference>
<dbReference type="OrthoDB" id="9804774at2"/>
<proteinExistence type="inferred from homology"/>
<comment type="similarity">
    <text evidence="1">Belongs to the short-chain dehydrogenases/reductases (SDR) family.</text>
</comment>
<dbReference type="KEGG" id="muc:MuYL_1681"/>
<organism evidence="2 3">
    <name type="scientific">Mucilaginibacter xinganensis</name>
    <dbReference type="NCBI Taxonomy" id="1234841"/>
    <lineage>
        <taxon>Bacteria</taxon>
        <taxon>Pseudomonadati</taxon>
        <taxon>Bacteroidota</taxon>
        <taxon>Sphingobacteriia</taxon>
        <taxon>Sphingobacteriales</taxon>
        <taxon>Sphingobacteriaceae</taxon>
        <taxon>Mucilaginibacter</taxon>
    </lineage>
</organism>
<dbReference type="PRINTS" id="PR00081">
    <property type="entry name" value="GDHRDH"/>
</dbReference>
<dbReference type="SUPFAM" id="SSF51735">
    <property type="entry name" value="NAD(P)-binding Rossmann-fold domains"/>
    <property type="match status" value="1"/>
</dbReference>
<accession>A0A223NUP0</accession>
<dbReference type="Proteomes" id="UP000215002">
    <property type="component" value="Chromosome"/>
</dbReference>